<comment type="caution">
    <text evidence="2">The sequence shown here is derived from an EMBL/GenBank/DDBJ whole genome shotgun (WGS) entry which is preliminary data.</text>
</comment>
<feature type="compositionally biased region" description="Basic and acidic residues" evidence="1">
    <location>
        <begin position="1"/>
        <end position="18"/>
    </location>
</feature>
<dbReference type="AlphaFoldDB" id="A0A164QC83"/>
<evidence type="ECO:0000256" key="1">
    <source>
        <dbReference type="SAM" id="MobiDB-lite"/>
    </source>
</evidence>
<dbReference type="Proteomes" id="UP000076858">
    <property type="component" value="Unassembled WGS sequence"/>
</dbReference>
<keyword evidence="3" id="KW-1185">Reference proteome</keyword>
<gene>
    <name evidence="2" type="ORF">APZ42_028766</name>
</gene>
<reference evidence="2 3" key="1">
    <citation type="submission" date="2016-03" db="EMBL/GenBank/DDBJ databases">
        <title>EvidentialGene: Evidence-directed Construction of Genes on Genomes.</title>
        <authorList>
            <person name="Gilbert D.G."/>
            <person name="Choi J.-H."/>
            <person name="Mockaitis K."/>
            <person name="Colbourne J."/>
            <person name="Pfrender M."/>
        </authorList>
    </citation>
    <scope>NUCLEOTIDE SEQUENCE [LARGE SCALE GENOMIC DNA]</scope>
    <source>
        <strain evidence="2 3">Xinb3</strain>
        <tissue evidence="2">Complete organism</tissue>
    </source>
</reference>
<proteinExistence type="predicted"/>
<feature type="region of interest" description="Disordered" evidence="1">
    <location>
        <begin position="1"/>
        <end position="40"/>
    </location>
</feature>
<name>A0A164QC83_9CRUS</name>
<dbReference type="EMBL" id="LRGB01002451">
    <property type="protein sequence ID" value="KZS07629.1"/>
    <property type="molecule type" value="Genomic_DNA"/>
</dbReference>
<organism evidence="2 3">
    <name type="scientific">Daphnia magna</name>
    <dbReference type="NCBI Taxonomy" id="35525"/>
    <lineage>
        <taxon>Eukaryota</taxon>
        <taxon>Metazoa</taxon>
        <taxon>Ecdysozoa</taxon>
        <taxon>Arthropoda</taxon>
        <taxon>Crustacea</taxon>
        <taxon>Branchiopoda</taxon>
        <taxon>Diplostraca</taxon>
        <taxon>Cladocera</taxon>
        <taxon>Anomopoda</taxon>
        <taxon>Daphniidae</taxon>
        <taxon>Daphnia</taxon>
    </lineage>
</organism>
<feature type="compositionally biased region" description="Basic residues" evidence="1">
    <location>
        <begin position="19"/>
        <end position="37"/>
    </location>
</feature>
<protein>
    <submittedName>
        <fullName evidence="2">Uncharacterized protein</fullName>
    </submittedName>
</protein>
<evidence type="ECO:0000313" key="3">
    <source>
        <dbReference type="Proteomes" id="UP000076858"/>
    </source>
</evidence>
<evidence type="ECO:0000313" key="2">
    <source>
        <dbReference type="EMBL" id="KZS07629.1"/>
    </source>
</evidence>
<sequence>MKLETNLKKTKPLEGSEKIKRRKKKTTERRKTWSRKQKNNEKIMKMVLKTYDQMSCDCPPLAIRRML</sequence>
<accession>A0A164QC83</accession>